<proteinExistence type="predicted"/>
<dbReference type="EMBL" id="DVNA01000005">
    <property type="protein sequence ID" value="HIU54234.1"/>
    <property type="molecule type" value="Genomic_DNA"/>
</dbReference>
<accession>A0A9D1M5Z7</accession>
<evidence type="ECO:0000313" key="2">
    <source>
        <dbReference type="Proteomes" id="UP000824112"/>
    </source>
</evidence>
<comment type="caution">
    <text evidence="1">The sequence shown here is derived from an EMBL/GenBank/DDBJ whole genome shotgun (WGS) entry which is preliminary data.</text>
</comment>
<dbReference type="Proteomes" id="UP000824112">
    <property type="component" value="Unassembled WGS sequence"/>
</dbReference>
<evidence type="ECO:0000313" key="1">
    <source>
        <dbReference type="EMBL" id="HIU54234.1"/>
    </source>
</evidence>
<reference evidence="1" key="1">
    <citation type="submission" date="2020-10" db="EMBL/GenBank/DDBJ databases">
        <authorList>
            <person name="Gilroy R."/>
        </authorList>
    </citation>
    <scope>NUCLEOTIDE SEQUENCE</scope>
    <source>
        <strain evidence="1">CHK158-818</strain>
    </source>
</reference>
<name>A0A9D1M5Z7_9BACT</name>
<sequence>MSLPNTGQVVLHFHRWSRKRYAAFCSMGCCVNIGTLSCKIADCSLKKQGIHLSCPGDSDDTGIRFFNTDLPPLINNQEEKQLFILIVNRRGIDTCDTIRFIHPYKKADKRAMLVLSAFLHNQFY</sequence>
<reference evidence="1" key="2">
    <citation type="journal article" date="2021" name="PeerJ">
        <title>Extensive microbial diversity within the chicken gut microbiome revealed by metagenomics and culture.</title>
        <authorList>
            <person name="Gilroy R."/>
            <person name="Ravi A."/>
            <person name="Getino M."/>
            <person name="Pursley I."/>
            <person name="Horton D.L."/>
            <person name="Alikhan N.F."/>
            <person name="Baker D."/>
            <person name="Gharbi K."/>
            <person name="Hall N."/>
            <person name="Watson M."/>
            <person name="Adriaenssens E.M."/>
            <person name="Foster-Nyarko E."/>
            <person name="Jarju S."/>
            <person name="Secka A."/>
            <person name="Antonio M."/>
            <person name="Oren A."/>
            <person name="Chaudhuri R.R."/>
            <person name="La Ragione R."/>
            <person name="Hildebrand F."/>
            <person name="Pallen M.J."/>
        </authorList>
    </citation>
    <scope>NUCLEOTIDE SEQUENCE</scope>
    <source>
        <strain evidence="1">CHK158-818</strain>
    </source>
</reference>
<protein>
    <submittedName>
        <fullName evidence="1">Uncharacterized protein</fullName>
    </submittedName>
</protein>
<gene>
    <name evidence="1" type="ORF">IAB03_00320</name>
</gene>
<dbReference type="AlphaFoldDB" id="A0A9D1M5Z7"/>
<organism evidence="1 2">
    <name type="scientific">Candidatus Gallibacteroides avistercoris</name>
    <dbReference type="NCBI Taxonomy" id="2840833"/>
    <lineage>
        <taxon>Bacteria</taxon>
        <taxon>Pseudomonadati</taxon>
        <taxon>Bacteroidota</taxon>
        <taxon>Bacteroidia</taxon>
        <taxon>Bacteroidales</taxon>
        <taxon>Bacteroidaceae</taxon>
        <taxon>Bacteroidaceae incertae sedis</taxon>
        <taxon>Candidatus Gallibacteroides</taxon>
    </lineage>
</organism>